<feature type="domain" description="SRP54-type proteins GTP-binding" evidence="16">
    <location>
        <begin position="234"/>
        <end position="425"/>
    </location>
</feature>
<dbReference type="GO" id="GO:0044781">
    <property type="term" value="P:bacterial-type flagellum organization"/>
    <property type="evidence" value="ECO:0007669"/>
    <property type="project" value="UniProtKB-UniRule"/>
</dbReference>
<dbReference type="AlphaFoldDB" id="A0A2Z6DZY1"/>
<keyword evidence="4" id="KW-0813">Transport</keyword>
<sequence>MNVKKFRAATAREALKLVKAELGEDAIVLANRSVPGGVEIIAMPASEIASSPPPAASVKQSSAPKPKTIRPFEPPRIVTADYAARQEDVAAAGEAARVKAGLEALQKRLGRDAGRSVAEPEPPSAAAVSPTVTQQIETLHEQNALLARELQQVRALIEQQLAGFAWNEAIRKAPGRARVLGEMLDAGFSPALARAICDKIEAHAEADAAREAAKARLGARLAVVGDDDELIAKGGVYAIVGPTGVGKTTTTAKIAARCVVQLGAARVAMITTDGFRIGAQEQLRIYGRILGVPVFAVRDAQDLRLTLQELATKHIVLIDTVGLSQRDKAVAQQIAMLSGGGVVKRLLCLNAASRGDTLDDVVRAFGGEGLAGAIITKTDEAVSLAAAVDVVVRHRLLVHYVANGQRVPEDLHLPNRAYLLDRAFRVNRGEEAPWRVAADDAALWLAHAASA</sequence>
<keyword evidence="9" id="KW-0342">GTP-binding</keyword>
<dbReference type="InterPro" id="IPR027417">
    <property type="entry name" value="P-loop_NTPase"/>
</dbReference>
<accession>A0A2Z6DZY1</accession>
<evidence type="ECO:0000256" key="8">
    <source>
        <dbReference type="ARBA" id="ARBA00022927"/>
    </source>
</evidence>
<feature type="region of interest" description="Disordered" evidence="14">
    <location>
        <begin position="49"/>
        <end position="72"/>
    </location>
</feature>
<evidence type="ECO:0000256" key="13">
    <source>
        <dbReference type="NCBIfam" id="TIGR03499"/>
    </source>
</evidence>
<evidence type="ECO:0000256" key="1">
    <source>
        <dbReference type="ARBA" id="ARBA00004413"/>
    </source>
</evidence>
<dbReference type="InterPro" id="IPR003593">
    <property type="entry name" value="AAA+_ATPase"/>
</dbReference>
<dbReference type="RefSeq" id="WP_119335595.1">
    <property type="nucleotide sequence ID" value="NZ_AP018558.1"/>
</dbReference>
<dbReference type="GO" id="GO:0005047">
    <property type="term" value="F:signal recognition particle binding"/>
    <property type="evidence" value="ECO:0007669"/>
    <property type="project" value="TreeGrafter"/>
</dbReference>
<keyword evidence="5" id="KW-1003">Cell membrane</keyword>
<dbReference type="PANTHER" id="PTHR43134">
    <property type="entry name" value="SIGNAL RECOGNITION PARTICLE RECEPTOR SUBUNIT ALPHA"/>
    <property type="match status" value="1"/>
</dbReference>
<comment type="subcellular location">
    <subcellularLocation>
        <location evidence="1">Cell membrane</location>
        <topology evidence="1">Peripheral membrane protein</topology>
        <orientation evidence="1">Cytoplasmic side</orientation>
    </subcellularLocation>
</comment>
<gene>
    <name evidence="17" type="primary">flhF</name>
    <name evidence="17" type="ORF">HPTL_1640</name>
</gene>
<evidence type="ECO:0000256" key="14">
    <source>
        <dbReference type="SAM" id="MobiDB-lite"/>
    </source>
</evidence>
<dbReference type="Pfam" id="PF00448">
    <property type="entry name" value="SRP54"/>
    <property type="match status" value="1"/>
</dbReference>
<dbReference type="InterPro" id="IPR020006">
    <property type="entry name" value="FlhF"/>
</dbReference>
<evidence type="ECO:0000313" key="17">
    <source>
        <dbReference type="EMBL" id="BBD77900.1"/>
    </source>
</evidence>
<keyword evidence="17" id="KW-0282">Flagellum</keyword>
<dbReference type="SMART" id="SM00962">
    <property type="entry name" value="SRP54"/>
    <property type="match status" value="1"/>
</dbReference>
<evidence type="ECO:0000259" key="15">
    <source>
        <dbReference type="SMART" id="SM00382"/>
    </source>
</evidence>
<keyword evidence="10" id="KW-0472">Membrane</keyword>
<keyword evidence="18" id="KW-1185">Reference proteome</keyword>
<dbReference type="InterPro" id="IPR000897">
    <property type="entry name" value="SRP54_GTPase_dom"/>
</dbReference>
<dbReference type="SMART" id="SM00382">
    <property type="entry name" value="AAA"/>
    <property type="match status" value="1"/>
</dbReference>
<name>A0A2Z6DZY1_HYDTE</name>
<evidence type="ECO:0000313" key="18">
    <source>
        <dbReference type="Proteomes" id="UP000262004"/>
    </source>
</evidence>
<evidence type="ECO:0000256" key="5">
    <source>
        <dbReference type="ARBA" id="ARBA00022475"/>
    </source>
</evidence>
<dbReference type="OrthoDB" id="9778554at2"/>
<dbReference type="PANTHER" id="PTHR43134:SF3">
    <property type="entry name" value="FLAGELLAR BIOSYNTHESIS PROTEIN FLHF"/>
    <property type="match status" value="1"/>
</dbReference>
<dbReference type="NCBIfam" id="TIGR03499">
    <property type="entry name" value="FlhF"/>
    <property type="match status" value="1"/>
</dbReference>
<keyword evidence="17" id="KW-0969">Cilium</keyword>
<feature type="domain" description="AAA+ ATPase" evidence="15">
    <location>
        <begin position="233"/>
        <end position="398"/>
    </location>
</feature>
<dbReference type="FunFam" id="3.40.50.300:FF:000695">
    <property type="entry name" value="Flagellar biosynthesis regulator FlhF"/>
    <property type="match status" value="1"/>
</dbReference>
<reference evidence="17 18" key="1">
    <citation type="submission" date="2018-04" db="EMBL/GenBank/DDBJ databases">
        <title>Complete genome sequence of Hydrogenophilus thermoluteolus TH-1.</title>
        <authorList>
            <person name="Arai H."/>
        </authorList>
    </citation>
    <scope>NUCLEOTIDE SEQUENCE [LARGE SCALE GENOMIC DNA]</scope>
    <source>
        <strain evidence="17 18">TH-1</strain>
    </source>
</reference>
<dbReference type="EMBL" id="AP018558">
    <property type="protein sequence ID" value="BBD77900.1"/>
    <property type="molecule type" value="Genomic_DNA"/>
</dbReference>
<evidence type="ECO:0000256" key="11">
    <source>
        <dbReference type="ARBA" id="ARBA00023225"/>
    </source>
</evidence>
<evidence type="ECO:0000256" key="10">
    <source>
        <dbReference type="ARBA" id="ARBA00023136"/>
    </source>
</evidence>
<dbReference type="Gene3D" id="3.40.50.300">
    <property type="entry name" value="P-loop containing nucleotide triphosphate hydrolases"/>
    <property type="match status" value="1"/>
</dbReference>
<dbReference type="GO" id="GO:0003924">
    <property type="term" value="F:GTPase activity"/>
    <property type="evidence" value="ECO:0007669"/>
    <property type="project" value="UniProtKB-UniRule"/>
</dbReference>
<keyword evidence="8" id="KW-0653">Protein transport</keyword>
<comment type="similarity">
    <text evidence="2">Belongs to the GTP-binding SRP family.</text>
</comment>
<dbReference type="Proteomes" id="UP000262004">
    <property type="component" value="Chromosome"/>
</dbReference>
<protein>
    <recommendedName>
        <fullName evidence="3 13">Flagellar biosynthesis protein FlhF</fullName>
    </recommendedName>
</protein>
<keyword evidence="6" id="KW-0547">Nucleotide-binding</keyword>
<keyword evidence="11" id="KW-1006">Bacterial flagellum protein export</keyword>
<feature type="compositionally biased region" description="Low complexity" evidence="14">
    <location>
        <begin position="49"/>
        <end position="66"/>
    </location>
</feature>
<dbReference type="GO" id="GO:0015031">
    <property type="term" value="P:protein transport"/>
    <property type="evidence" value="ECO:0007669"/>
    <property type="project" value="UniProtKB-KW"/>
</dbReference>
<evidence type="ECO:0000256" key="2">
    <source>
        <dbReference type="ARBA" id="ARBA00008531"/>
    </source>
</evidence>
<evidence type="ECO:0000256" key="4">
    <source>
        <dbReference type="ARBA" id="ARBA00022448"/>
    </source>
</evidence>
<dbReference type="GO" id="GO:0006614">
    <property type="term" value="P:SRP-dependent cotranslational protein targeting to membrane"/>
    <property type="evidence" value="ECO:0007669"/>
    <property type="project" value="UniProtKB-UniRule"/>
</dbReference>
<dbReference type="KEGG" id="htl:HPTL_1640"/>
<keyword evidence="17" id="KW-0966">Cell projection</keyword>
<evidence type="ECO:0000259" key="16">
    <source>
        <dbReference type="SMART" id="SM00962"/>
    </source>
</evidence>
<proteinExistence type="inferred from homology"/>
<evidence type="ECO:0000256" key="6">
    <source>
        <dbReference type="ARBA" id="ARBA00022741"/>
    </source>
</evidence>
<evidence type="ECO:0000256" key="7">
    <source>
        <dbReference type="ARBA" id="ARBA00022795"/>
    </source>
</evidence>
<comment type="function">
    <text evidence="12">Necessary for flagellar biosynthesis. May be involved in translocation of the flagellum.</text>
</comment>
<evidence type="ECO:0000256" key="9">
    <source>
        <dbReference type="ARBA" id="ARBA00023134"/>
    </source>
</evidence>
<dbReference type="SUPFAM" id="SSF52540">
    <property type="entry name" value="P-loop containing nucleoside triphosphate hydrolases"/>
    <property type="match status" value="1"/>
</dbReference>
<dbReference type="GO" id="GO:0005525">
    <property type="term" value="F:GTP binding"/>
    <property type="evidence" value="ECO:0007669"/>
    <property type="project" value="UniProtKB-UniRule"/>
</dbReference>
<keyword evidence="7" id="KW-1005">Bacterial flagellum biogenesis</keyword>
<dbReference type="InterPro" id="IPR047040">
    <property type="entry name" value="FlhF__GTPase_dom"/>
</dbReference>
<evidence type="ECO:0000256" key="12">
    <source>
        <dbReference type="ARBA" id="ARBA00025337"/>
    </source>
</evidence>
<evidence type="ECO:0000256" key="3">
    <source>
        <dbReference type="ARBA" id="ARBA00014919"/>
    </source>
</evidence>
<dbReference type="GO" id="GO:0005886">
    <property type="term" value="C:plasma membrane"/>
    <property type="evidence" value="ECO:0007669"/>
    <property type="project" value="UniProtKB-SubCell"/>
</dbReference>
<dbReference type="CDD" id="cd17873">
    <property type="entry name" value="FlhF"/>
    <property type="match status" value="1"/>
</dbReference>
<organism evidence="17 18">
    <name type="scientific">Hydrogenophilus thermoluteolus</name>
    <name type="common">Pseudomonas hydrogenothermophila</name>
    <dbReference type="NCBI Taxonomy" id="297"/>
    <lineage>
        <taxon>Bacteria</taxon>
        <taxon>Pseudomonadati</taxon>
        <taxon>Pseudomonadota</taxon>
        <taxon>Hydrogenophilia</taxon>
        <taxon>Hydrogenophilales</taxon>
        <taxon>Hydrogenophilaceae</taxon>
        <taxon>Hydrogenophilus</taxon>
    </lineage>
</organism>